<evidence type="ECO:0000313" key="1">
    <source>
        <dbReference type="Proteomes" id="UP000515211"/>
    </source>
</evidence>
<keyword evidence="1" id="KW-1185">Reference proteome</keyword>
<accession>A0A9C6TQQ8</accession>
<dbReference type="RefSeq" id="XP_052114777.1">
    <property type="nucleotide sequence ID" value="XM_052258817.1"/>
</dbReference>
<sequence length="158" mass="17580">MWAPFFLLGHQGWARLYGLIYLLNPLRSCHCHFLHLQAPAPSLLCAAPLLLLFLPCTARFATDVIPLVYSPSSCSSLLELASCSAWTFDEASMDHSKELLELGEAVGTQSRGLTQEQISMLPVSSKYKCGFFSRKKSRDESDLRLPPLSLFFGLILIT</sequence>
<protein>
    <submittedName>
        <fullName evidence="2">Uncharacterized protein LOC127745664 isoform X1</fullName>
    </submittedName>
</protein>
<dbReference type="GO" id="GO:0046621">
    <property type="term" value="P:negative regulation of organ growth"/>
    <property type="evidence" value="ECO:0007669"/>
    <property type="project" value="InterPro"/>
</dbReference>
<reference evidence="2" key="2">
    <citation type="submission" date="2025-08" db="UniProtKB">
        <authorList>
            <consortium name="RefSeq"/>
        </authorList>
    </citation>
    <scope>IDENTIFICATION</scope>
    <source>
        <tissue evidence="2">Whole plant</tissue>
    </source>
</reference>
<dbReference type="PANTHER" id="PTHR46400">
    <property type="entry name" value="RING/U-BOX SUPERFAMILY PROTEIN"/>
    <property type="match status" value="1"/>
</dbReference>
<evidence type="ECO:0000313" key="2">
    <source>
        <dbReference type="RefSeq" id="XP_052114777.1"/>
    </source>
</evidence>
<name>A0A9C6TQQ8_ARADU</name>
<reference evidence="1" key="1">
    <citation type="journal article" date="2016" name="Nat. Genet.">
        <title>The genome sequences of Arachis duranensis and Arachis ipaensis, the diploid ancestors of cultivated peanut.</title>
        <authorList>
            <person name="Bertioli D.J."/>
            <person name="Cannon S.B."/>
            <person name="Froenicke L."/>
            <person name="Huang G."/>
            <person name="Farmer A.D."/>
            <person name="Cannon E.K."/>
            <person name="Liu X."/>
            <person name="Gao D."/>
            <person name="Clevenger J."/>
            <person name="Dash S."/>
            <person name="Ren L."/>
            <person name="Moretzsohn M.C."/>
            <person name="Shirasawa K."/>
            <person name="Huang W."/>
            <person name="Vidigal B."/>
            <person name="Abernathy B."/>
            <person name="Chu Y."/>
            <person name="Niederhuth C.E."/>
            <person name="Umale P."/>
            <person name="Araujo A.C."/>
            <person name="Kozik A."/>
            <person name="Kim K.D."/>
            <person name="Burow M.D."/>
            <person name="Varshney R.K."/>
            <person name="Wang X."/>
            <person name="Zhang X."/>
            <person name="Barkley N."/>
            <person name="Guimaraes P.M."/>
            <person name="Isobe S."/>
            <person name="Guo B."/>
            <person name="Liao B."/>
            <person name="Stalker H.T."/>
            <person name="Schmitz R.J."/>
            <person name="Scheffler B.E."/>
            <person name="Leal-Bertioli S.C."/>
            <person name="Xun X."/>
            <person name="Jackson S.A."/>
            <person name="Michelmore R."/>
            <person name="Ozias-Akins P."/>
        </authorList>
    </citation>
    <scope>NUCLEOTIDE SEQUENCE [LARGE SCALE GENOMIC DNA]</scope>
    <source>
        <strain evidence="1">cv. V14167</strain>
    </source>
</reference>
<dbReference type="PANTHER" id="PTHR46400:SF5">
    <property type="entry name" value="RING-TYPE DOMAIN-CONTAINING PROTEIN"/>
    <property type="match status" value="1"/>
</dbReference>
<dbReference type="Proteomes" id="UP000515211">
    <property type="component" value="Chromosome 3"/>
</dbReference>
<dbReference type="KEGG" id="adu:127745664"/>
<dbReference type="GO" id="GO:0016567">
    <property type="term" value="P:protein ubiquitination"/>
    <property type="evidence" value="ECO:0007669"/>
    <property type="project" value="InterPro"/>
</dbReference>
<proteinExistence type="predicted"/>
<organism evidence="1 2">
    <name type="scientific">Arachis duranensis</name>
    <name type="common">Wild peanut</name>
    <dbReference type="NCBI Taxonomy" id="130453"/>
    <lineage>
        <taxon>Eukaryota</taxon>
        <taxon>Viridiplantae</taxon>
        <taxon>Streptophyta</taxon>
        <taxon>Embryophyta</taxon>
        <taxon>Tracheophyta</taxon>
        <taxon>Spermatophyta</taxon>
        <taxon>Magnoliopsida</taxon>
        <taxon>eudicotyledons</taxon>
        <taxon>Gunneridae</taxon>
        <taxon>Pentapetalae</taxon>
        <taxon>rosids</taxon>
        <taxon>fabids</taxon>
        <taxon>Fabales</taxon>
        <taxon>Fabaceae</taxon>
        <taxon>Papilionoideae</taxon>
        <taxon>50 kb inversion clade</taxon>
        <taxon>dalbergioids sensu lato</taxon>
        <taxon>Dalbergieae</taxon>
        <taxon>Pterocarpus clade</taxon>
        <taxon>Arachis</taxon>
    </lineage>
</organism>
<dbReference type="InterPro" id="IPR033276">
    <property type="entry name" value="BB"/>
</dbReference>
<dbReference type="GO" id="GO:0004842">
    <property type="term" value="F:ubiquitin-protein transferase activity"/>
    <property type="evidence" value="ECO:0007669"/>
    <property type="project" value="InterPro"/>
</dbReference>
<dbReference type="GO" id="GO:0031624">
    <property type="term" value="F:ubiquitin conjugating enzyme binding"/>
    <property type="evidence" value="ECO:0007669"/>
    <property type="project" value="TreeGrafter"/>
</dbReference>
<gene>
    <name evidence="2" type="primary">LOC127745664</name>
</gene>
<dbReference type="AlphaFoldDB" id="A0A9C6TQQ8"/>
<dbReference type="GeneID" id="127745664"/>